<evidence type="ECO:0000256" key="1">
    <source>
        <dbReference type="SAM" id="MobiDB-lite"/>
    </source>
</evidence>
<dbReference type="EMBL" id="JARJCM010000158">
    <property type="protein sequence ID" value="KAJ7025157.1"/>
    <property type="molecule type" value="Genomic_DNA"/>
</dbReference>
<evidence type="ECO:0000313" key="2">
    <source>
        <dbReference type="EMBL" id="KAJ7025157.1"/>
    </source>
</evidence>
<reference evidence="2" key="1">
    <citation type="submission" date="2023-03" db="EMBL/GenBank/DDBJ databases">
        <title>Massive genome expansion in bonnet fungi (Mycena s.s.) driven by repeated elements and novel gene families across ecological guilds.</title>
        <authorList>
            <consortium name="Lawrence Berkeley National Laboratory"/>
            <person name="Harder C.B."/>
            <person name="Miyauchi S."/>
            <person name="Viragh M."/>
            <person name="Kuo A."/>
            <person name="Thoen E."/>
            <person name="Andreopoulos B."/>
            <person name="Lu D."/>
            <person name="Skrede I."/>
            <person name="Drula E."/>
            <person name="Henrissat B."/>
            <person name="Morin E."/>
            <person name="Kohler A."/>
            <person name="Barry K."/>
            <person name="LaButti K."/>
            <person name="Morin E."/>
            <person name="Salamov A."/>
            <person name="Lipzen A."/>
            <person name="Mereny Z."/>
            <person name="Hegedus B."/>
            <person name="Baldrian P."/>
            <person name="Stursova M."/>
            <person name="Weitz H."/>
            <person name="Taylor A."/>
            <person name="Grigoriev I.V."/>
            <person name="Nagy L.G."/>
            <person name="Martin F."/>
            <person name="Kauserud H."/>
        </authorList>
    </citation>
    <scope>NUCLEOTIDE SEQUENCE</scope>
    <source>
        <strain evidence="2">CBHHK200</strain>
    </source>
</reference>
<evidence type="ECO:0000313" key="3">
    <source>
        <dbReference type="Proteomes" id="UP001218188"/>
    </source>
</evidence>
<sequence>MQNLRISDFMQALPTRHAHVPGERGKSNSVSVFVFVFNWPAGFAAGGFTPSASSSDDLDSPSAVLRVERLSPHTSPYYSSLLRGLPSQSFAWSDSEKTHFSTAAEALTRRHRMGNRWQLIGPVLRANVQEMSRSHSTSSRPGPACRISGLSDVYSLPFRSRPREELLSIATITPTDHGSTGQSPSPGRIEQGGPIMSTARARTTAANECGGCWRAIAGPQLT</sequence>
<protein>
    <submittedName>
        <fullName evidence="2">Uncharacterized protein</fullName>
    </submittedName>
</protein>
<dbReference type="AlphaFoldDB" id="A0AAD6SDB7"/>
<comment type="caution">
    <text evidence="2">The sequence shown here is derived from an EMBL/GenBank/DDBJ whole genome shotgun (WGS) entry which is preliminary data.</text>
</comment>
<feature type="compositionally biased region" description="Polar residues" evidence="1">
    <location>
        <begin position="172"/>
        <end position="185"/>
    </location>
</feature>
<organism evidence="2 3">
    <name type="scientific">Mycena alexandri</name>
    <dbReference type="NCBI Taxonomy" id="1745969"/>
    <lineage>
        <taxon>Eukaryota</taxon>
        <taxon>Fungi</taxon>
        <taxon>Dikarya</taxon>
        <taxon>Basidiomycota</taxon>
        <taxon>Agaricomycotina</taxon>
        <taxon>Agaricomycetes</taxon>
        <taxon>Agaricomycetidae</taxon>
        <taxon>Agaricales</taxon>
        <taxon>Marasmiineae</taxon>
        <taxon>Mycenaceae</taxon>
        <taxon>Mycena</taxon>
    </lineage>
</organism>
<keyword evidence="3" id="KW-1185">Reference proteome</keyword>
<feature type="region of interest" description="Disordered" evidence="1">
    <location>
        <begin position="172"/>
        <end position="193"/>
    </location>
</feature>
<name>A0AAD6SDB7_9AGAR</name>
<dbReference type="Proteomes" id="UP001218188">
    <property type="component" value="Unassembled WGS sequence"/>
</dbReference>
<gene>
    <name evidence="2" type="ORF">C8F04DRAFT_1191721</name>
</gene>
<proteinExistence type="predicted"/>
<accession>A0AAD6SDB7</accession>